<dbReference type="PANTHER" id="PTHR13610:SF11">
    <property type="entry name" value="METHYLTRANSFERASE DOMAIN-CONTAINING PROTEIN"/>
    <property type="match status" value="1"/>
</dbReference>
<feature type="transmembrane region" description="Helical" evidence="4">
    <location>
        <begin position="71"/>
        <end position="89"/>
    </location>
</feature>
<keyword evidence="4" id="KW-1133">Transmembrane helix</keyword>
<dbReference type="CDD" id="cd02440">
    <property type="entry name" value="AdoMet_MTases"/>
    <property type="match status" value="1"/>
</dbReference>
<keyword evidence="3" id="KW-0949">S-adenosyl-L-methionine</keyword>
<proteinExistence type="predicted"/>
<accession>A0A2H0YSZ2</accession>
<evidence type="ECO:0000313" key="5">
    <source>
        <dbReference type="EMBL" id="PIS40873.1"/>
    </source>
</evidence>
<dbReference type="AlphaFoldDB" id="A0A2H0YSZ2"/>
<dbReference type="InterPro" id="IPR029063">
    <property type="entry name" value="SAM-dependent_MTases_sf"/>
</dbReference>
<dbReference type="GO" id="GO:0016279">
    <property type="term" value="F:protein-lysine N-methyltransferase activity"/>
    <property type="evidence" value="ECO:0007669"/>
    <property type="project" value="InterPro"/>
</dbReference>
<dbReference type="PANTHER" id="PTHR13610">
    <property type="entry name" value="METHYLTRANSFERASE DOMAIN-CONTAINING PROTEIN"/>
    <property type="match status" value="1"/>
</dbReference>
<dbReference type="SUPFAM" id="SSF53335">
    <property type="entry name" value="S-adenosyl-L-methionine-dependent methyltransferases"/>
    <property type="match status" value="1"/>
</dbReference>
<evidence type="ECO:0000256" key="4">
    <source>
        <dbReference type="SAM" id="Phobius"/>
    </source>
</evidence>
<dbReference type="GO" id="GO:0032259">
    <property type="term" value="P:methylation"/>
    <property type="evidence" value="ECO:0007669"/>
    <property type="project" value="UniProtKB-KW"/>
</dbReference>
<dbReference type="Gene3D" id="3.40.50.150">
    <property type="entry name" value="Vaccinia Virus protein VP39"/>
    <property type="match status" value="1"/>
</dbReference>
<keyword evidence="4" id="KW-0472">Membrane</keyword>
<evidence type="ECO:0000256" key="3">
    <source>
        <dbReference type="ARBA" id="ARBA00022691"/>
    </source>
</evidence>
<keyword evidence="2" id="KW-0808">Transferase</keyword>
<dbReference type="Proteomes" id="UP000236845">
    <property type="component" value="Unassembled WGS sequence"/>
</dbReference>
<dbReference type="EMBL" id="PEXW01000020">
    <property type="protein sequence ID" value="PIS40873.1"/>
    <property type="molecule type" value="Genomic_DNA"/>
</dbReference>
<organism evidence="5 6">
    <name type="scientific">Candidatus Kerfeldbacteria bacterium CG08_land_8_20_14_0_20_43_14</name>
    <dbReference type="NCBI Taxonomy" id="2014246"/>
    <lineage>
        <taxon>Bacteria</taxon>
        <taxon>Candidatus Kerfeldiibacteriota</taxon>
    </lineage>
</organism>
<sequence>MLLYLFIIIFLIIVGTAAWASFKAAPWVPTWQYDYQKILNLVDLKEGETIFELGAGDGRLLPEFAKTKAKSIIGFEISVLPYIFGWFRVRKLKPRVQFKFEDFYKADFSKADVIFCFLTPPAMKKLKIKFEKECRPGTRIISYTFSILDWPLATKDKPTEKSIPIYKYLSGQKNG</sequence>
<evidence type="ECO:0000256" key="1">
    <source>
        <dbReference type="ARBA" id="ARBA00022603"/>
    </source>
</evidence>
<comment type="caution">
    <text evidence="5">The sequence shown here is derived from an EMBL/GenBank/DDBJ whole genome shotgun (WGS) entry which is preliminary data.</text>
</comment>
<evidence type="ECO:0000313" key="6">
    <source>
        <dbReference type="Proteomes" id="UP000236845"/>
    </source>
</evidence>
<gene>
    <name evidence="5" type="ORF">COT26_01050</name>
</gene>
<keyword evidence="1" id="KW-0489">Methyltransferase</keyword>
<keyword evidence="4" id="KW-0812">Transmembrane</keyword>
<reference evidence="6" key="1">
    <citation type="submission" date="2017-09" db="EMBL/GenBank/DDBJ databases">
        <title>Depth-based differentiation of microbial function through sediment-hosted aquifers and enrichment of novel symbionts in the deep terrestrial subsurface.</title>
        <authorList>
            <person name="Probst A.J."/>
            <person name="Ladd B."/>
            <person name="Jarett J.K."/>
            <person name="Geller-Mcgrath D.E."/>
            <person name="Sieber C.M.K."/>
            <person name="Emerson J.B."/>
            <person name="Anantharaman K."/>
            <person name="Thomas B.C."/>
            <person name="Malmstrom R."/>
            <person name="Stieglmeier M."/>
            <person name="Klingl A."/>
            <person name="Woyke T."/>
            <person name="Ryan C.M."/>
            <person name="Banfield J.F."/>
        </authorList>
    </citation>
    <scope>NUCLEOTIDE SEQUENCE [LARGE SCALE GENOMIC DNA]</scope>
</reference>
<protein>
    <recommendedName>
        <fullName evidence="7">SAM-dependent methyltransferase</fullName>
    </recommendedName>
</protein>
<dbReference type="InterPro" id="IPR026170">
    <property type="entry name" value="FAM173A/B"/>
</dbReference>
<evidence type="ECO:0000256" key="2">
    <source>
        <dbReference type="ARBA" id="ARBA00022679"/>
    </source>
</evidence>
<evidence type="ECO:0008006" key="7">
    <source>
        <dbReference type="Google" id="ProtNLM"/>
    </source>
</evidence>
<name>A0A2H0YSZ2_9BACT</name>